<dbReference type="OrthoDB" id="10516694at2759"/>
<evidence type="ECO:0000313" key="3">
    <source>
        <dbReference type="Proteomes" id="UP000193719"/>
    </source>
</evidence>
<proteinExistence type="predicted"/>
<reference evidence="2 3" key="2">
    <citation type="submission" date="2016-08" db="EMBL/GenBank/DDBJ databases">
        <title>Pervasive Adenine N6-methylation of Active Genes in Fungi.</title>
        <authorList>
            <consortium name="DOE Joint Genome Institute"/>
            <person name="Mondo S.J."/>
            <person name="Dannebaum R.O."/>
            <person name="Kuo R.C."/>
            <person name="Labutti K."/>
            <person name="Haridas S."/>
            <person name="Kuo A."/>
            <person name="Salamov A."/>
            <person name="Ahrendt S.R."/>
            <person name="Lipzen A."/>
            <person name="Sullivan W."/>
            <person name="Andreopoulos W.B."/>
            <person name="Clum A."/>
            <person name="Lindquist E."/>
            <person name="Daum C."/>
            <person name="Ramamoorthy G.K."/>
            <person name="Gryganskyi A."/>
            <person name="Culley D."/>
            <person name="Magnuson J.K."/>
            <person name="James T.Y."/>
            <person name="O'Malley M.A."/>
            <person name="Stajich J.E."/>
            <person name="Spatafora J.W."/>
            <person name="Visel A."/>
            <person name="Grigoriev I.V."/>
        </authorList>
    </citation>
    <scope>NUCLEOTIDE SEQUENCE [LARGE SCALE GENOMIC DNA]</scope>
    <source>
        <strain evidence="3">finn</strain>
    </source>
</reference>
<accession>A0A1Y1V1A9</accession>
<feature type="compositionally biased region" description="Basic and acidic residues" evidence="1">
    <location>
        <begin position="367"/>
        <end position="384"/>
    </location>
</feature>
<feature type="non-terminal residue" evidence="2">
    <location>
        <position position="471"/>
    </location>
</feature>
<protein>
    <submittedName>
        <fullName evidence="2">Uncharacterized protein</fullName>
    </submittedName>
</protein>
<feature type="compositionally biased region" description="Basic and acidic residues" evidence="1">
    <location>
        <begin position="269"/>
        <end position="315"/>
    </location>
</feature>
<dbReference type="Proteomes" id="UP000193719">
    <property type="component" value="Unassembled WGS sequence"/>
</dbReference>
<keyword evidence="3" id="KW-1185">Reference proteome</keyword>
<reference evidence="2 3" key="1">
    <citation type="submission" date="2016-08" db="EMBL/GenBank/DDBJ databases">
        <title>Genomes of anaerobic fungi encode conserved fungal cellulosomes for biomass hydrolysis.</title>
        <authorList>
            <consortium name="DOE Joint Genome Institute"/>
            <person name="Haitjema C.H."/>
            <person name="Gilmore S.P."/>
            <person name="Henske J.K."/>
            <person name="Solomon K.V."/>
            <person name="De Groot R."/>
            <person name="Kuo A."/>
            <person name="Mondo S.J."/>
            <person name="Salamov A.A."/>
            <person name="Labutti K."/>
            <person name="Zhao Z."/>
            <person name="Chiniquy J."/>
            <person name="Barry K."/>
            <person name="Brewer H.M."/>
            <person name="Purvine S.O."/>
            <person name="Wright A.T."/>
            <person name="Boxma B."/>
            <person name="Van Alen T."/>
            <person name="Hackstein J.H."/>
            <person name="Baker S.E."/>
            <person name="Grigoriev I.V."/>
            <person name="O'Malley M.A."/>
        </authorList>
    </citation>
    <scope>NUCLEOTIDE SEQUENCE [LARGE SCALE GENOMIC DNA]</scope>
    <source>
        <strain evidence="3">finn</strain>
    </source>
</reference>
<feature type="region of interest" description="Disordered" evidence="1">
    <location>
        <begin position="360"/>
        <end position="384"/>
    </location>
</feature>
<organism evidence="2 3">
    <name type="scientific">Piromyces finnis</name>
    <dbReference type="NCBI Taxonomy" id="1754191"/>
    <lineage>
        <taxon>Eukaryota</taxon>
        <taxon>Fungi</taxon>
        <taxon>Fungi incertae sedis</taxon>
        <taxon>Chytridiomycota</taxon>
        <taxon>Chytridiomycota incertae sedis</taxon>
        <taxon>Neocallimastigomycetes</taxon>
        <taxon>Neocallimastigales</taxon>
        <taxon>Neocallimastigaceae</taxon>
        <taxon>Piromyces</taxon>
    </lineage>
</organism>
<gene>
    <name evidence="2" type="ORF">BCR36DRAFT_334476</name>
</gene>
<comment type="caution">
    <text evidence="2">The sequence shown here is derived from an EMBL/GenBank/DDBJ whole genome shotgun (WGS) entry which is preliminary data.</text>
</comment>
<feature type="region of interest" description="Disordered" evidence="1">
    <location>
        <begin position="263"/>
        <end position="328"/>
    </location>
</feature>
<sequence>MEWFLFSFVNHYLFNKKELLKRITKYQNDNNNMKSINNRVIFKNVIELCIKNANKYINIQQPLDADNKYTLFNGLVRIGIVQLLNNIDNGSQYFHQIATKFEDESSFKYLFQKIIPENKLYFEEDIDIILKILMHKSNSVLNKKTLINSLLHLISSFSCFNSIIQVLSLYPILKSFDNILKNVSLMSFEDYPYSIPQNILIICSMIIQTSIHRKSEIKMNLLNQLSNCTLIESIIECGIIHSIKNITIMEKKIRSIKFINKQNNNDSEDTTKKDNNKDDTKVENSKSVKSKDSIENNENSEKDNDVNNDNDKNNINEDNVMNQDVDSKVREGIPTNFEVLIEVKADKIIDNRDINNKNESLEEAEINDEKDQLESPKTIENESESEKELMNNIMKYFSIIESSLDTLYLFSIHLNEEAPKKNRNSSISNVSKTNFNSKIIKLITNYNYQSKTISDNNTTKSFSKFSQILEN</sequence>
<evidence type="ECO:0000256" key="1">
    <source>
        <dbReference type="SAM" id="MobiDB-lite"/>
    </source>
</evidence>
<name>A0A1Y1V1A9_9FUNG</name>
<dbReference type="AlphaFoldDB" id="A0A1Y1V1A9"/>
<evidence type="ECO:0000313" key="2">
    <source>
        <dbReference type="EMBL" id="ORX44482.1"/>
    </source>
</evidence>
<dbReference type="EMBL" id="MCFH01000045">
    <property type="protein sequence ID" value="ORX44482.1"/>
    <property type="molecule type" value="Genomic_DNA"/>
</dbReference>